<dbReference type="PANTHER" id="PTHR12181">
    <property type="entry name" value="LIPIN"/>
    <property type="match status" value="1"/>
</dbReference>
<dbReference type="AlphaFoldDB" id="A0A9J5ZLX5"/>
<dbReference type="OrthoDB" id="4567at2759"/>
<sequence length="325" mass="36247">MSTMGRIGSYIGRGVRSVSGTLNPFGGAVDIIVVRQPDGSLKSTPWYVRFGKIQGVLKARENAVNVSVNGVEAGFRMNLDNRGQAYFLRERNMENVYSLTTRTSEQLATLNLEGGKECGCIHVDARIYLWRWDAKIVISDVDGTITRSDVLGQFMPLVGRDWSQTGVAHLLSAIKENGYQLLFLSARSISQAYLTRQFLFNLMQDGKGLPEGPVVTSPDGLFLSLYREVVKRAPQEFKIACLQEIKALFPCNRNPFYAGFGNRDTDEICYLKVEIPEGKIFTINSKGQIVLKRNTDTMSYSCLHGCVNDLFPPMSSVSSLRRLTM</sequence>
<dbReference type="GO" id="GO:0008195">
    <property type="term" value="F:phosphatidate phosphatase activity"/>
    <property type="evidence" value="ECO:0007669"/>
    <property type="project" value="TreeGrafter"/>
</dbReference>
<dbReference type="Proteomes" id="UP000824120">
    <property type="component" value="Chromosome 4"/>
</dbReference>
<dbReference type="InterPro" id="IPR036412">
    <property type="entry name" value="HAD-like_sf"/>
</dbReference>
<proteinExistence type="inferred from homology"/>
<gene>
    <name evidence="3" type="ORF">H5410_024399</name>
</gene>
<dbReference type="Pfam" id="PF04571">
    <property type="entry name" value="Lipin_N"/>
    <property type="match status" value="1"/>
</dbReference>
<dbReference type="EMBL" id="JACXVP010000004">
    <property type="protein sequence ID" value="KAG5613118.1"/>
    <property type="molecule type" value="Genomic_DNA"/>
</dbReference>
<evidence type="ECO:0000313" key="4">
    <source>
        <dbReference type="Proteomes" id="UP000824120"/>
    </source>
</evidence>
<comment type="caution">
    <text evidence="3">The sequence shown here is derived from an EMBL/GenBank/DDBJ whole genome shotgun (WGS) entry which is preliminary data.</text>
</comment>
<dbReference type="SMART" id="SM00775">
    <property type="entry name" value="LNS2"/>
    <property type="match status" value="1"/>
</dbReference>
<accession>A0A9J5ZLX5</accession>
<dbReference type="InterPro" id="IPR007651">
    <property type="entry name" value="Lipin_N"/>
</dbReference>
<dbReference type="InterPro" id="IPR026058">
    <property type="entry name" value="LIPIN"/>
</dbReference>
<protein>
    <recommendedName>
        <fullName evidence="2">LNS2/PITP domain-containing protein</fullName>
    </recommendedName>
</protein>
<dbReference type="SUPFAM" id="SSF56784">
    <property type="entry name" value="HAD-like"/>
    <property type="match status" value="1"/>
</dbReference>
<reference evidence="3 4" key="1">
    <citation type="submission" date="2020-09" db="EMBL/GenBank/DDBJ databases">
        <title>De no assembly of potato wild relative species, Solanum commersonii.</title>
        <authorList>
            <person name="Cho K."/>
        </authorList>
    </citation>
    <scope>NUCLEOTIDE SEQUENCE [LARGE SCALE GENOMIC DNA]</scope>
    <source>
        <strain evidence="3">LZ3.2</strain>
        <tissue evidence="3">Leaf</tissue>
    </source>
</reference>
<name>A0A9J5ZLX5_SOLCO</name>
<feature type="domain" description="LNS2/PITP" evidence="2">
    <location>
        <begin position="136"/>
        <end position="292"/>
    </location>
</feature>
<comment type="similarity">
    <text evidence="1">Belongs to the lipin family.</text>
</comment>
<dbReference type="InterPro" id="IPR013209">
    <property type="entry name" value="LNS2"/>
</dbReference>
<evidence type="ECO:0000313" key="3">
    <source>
        <dbReference type="EMBL" id="KAG5613118.1"/>
    </source>
</evidence>
<organism evidence="3 4">
    <name type="scientific">Solanum commersonii</name>
    <name type="common">Commerson's wild potato</name>
    <name type="synonym">Commerson's nightshade</name>
    <dbReference type="NCBI Taxonomy" id="4109"/>
    <lineage>
        <taxon>Eukaryota</taxon>
        <taxon>Viridiplantae</taxon>
        <taxon>Streptophyta</taxon>
        <taxon>Embryophyta</taxon>
        <taxon>Tracheophyta</taxon>
        <taxon>Spermatophyta</taxon>
        <taxon>Magnoliopsida</taxon>
        <taxon>eudicotyledons</taxon>
        <taxon>Gunneridae</taxon>
        <taxon>Pentapetalae</taxon>
        <taxon>asterids</taxon>
        <taxon>lamiids</taxon>
        <taxon>Solanales</taxon>
        <taxon>Solanaceae</taxon>
        <taxon>Solanoideae</taxon>
        <taxon>Solaneae</taxon>
        <taxon>Solanum</taxon>
    </lineage>
</organism>
<evidence type="ECO:0000256" key="1">
    <source>
        <dbReference type="ARBA" id="ARBA00005476"/>
    </source>
</evidence>
<dbReference type="InterPro" id="IPR031315">
    <property type="entry name" value="LNS2/PITP"/>
</dbReference>
<evidence type="ECO:0000259" key="2">
    <source>
        <dbReference type="SMART" id="SM00775"/>
    </source>
</evidence>
<dbReference type="PANTHER" id="PTHR12181:SF61">
    <property type="entry name" value="PHOSPHATIDATE PHOSPHATASE PAH2-LIKE ISOFORM X1"/>
    <property type="match status" value="1"/>
</dbReference>
<dbReference type="Pfam" id="PF08235">
    <property type="entry name" value="LNS2"/>
    <property type="match status" value="1"/>
</dbReference>
<keyword evidence="4" id="KW-1185">Reference proteome</keyword>